<keyword evidence="2" id="KW-0560">Oxidoreductase</keyword>
<dbReference type="NCBIfam" id="TIGR01304">
    <property type="entry name" value="IMP_DH_rel_2"/>
    <property type="match status" value="1"/>
</dbReference>
<feature type="region of interest" description="Disordered" evidence="4">
    <location>
        <begin position="20"/>
        <end position="108"/>
    </location>
</feature>
<evidence type="ECO:0000259" key="5">
    <source>
        <dbReference type="Pfam" id="PF00478"/>
    </source>
</evidence>
<name>A0A6G9Y7I5_9NOCA</name>
<dbReference type="KEGG" id="nah:F5544_05965"/>
<feature type="compositionally biased region" description="Polar residues" evidence="4">
    <location>
        <begin position="95"/>
        <end position="105"/>
    </location>
</feature>
<evidence type="ECO:0000313" key="7">
    <source>
        <dbReference type="Proteomes" id="UP000503540"/>
    </source>
</evidence>
<dbReference type="SMART" id="SM01240">
    <property type="entry name" value="IMPDH"/>
    <property type="match status" value="1"/>
</dbReference>
<organism evidence="6 7">
    <name type="scientific">Nocardia arthritidis</name>
    <dbReference type="NCBI Taxonomy" id="228602"/>
    <lineage>
        <taxon>Bacteria</taxon>
        <taxon>Bacillati</taxon>
        <taxon>Actinomycetota</taxon>
        <taxon>Actinomycetes</taxon>
        <taxon>Mycobacteriales</taxon>
        <taxon>Nocardiaceae</taxon>
        <taxon>Nocardia</taxon>
    </lineage>
</organism>
<dbReference type="Gene3D" id="3.20.20.70">
    <property type="entry name" value="Aldolase class I"/>
    <property type="match status" value="1"/>
</dbReference>
<keyword evidence="3" id="KW-0520">NAD</keyword>
<accession>A0A6G9Y7I5</accession>
<proteinExistence type="inferred from homology"/>
<reference evidence="6 7" key="1">
    <citation type="journal article" date="2019" name="ACS Chem. Biol.">
        <title>Identification and Mobilization of a Cryptic Antibiotic Biosynthesis Gene Locus from a Human-Pathogenic Nocardia Isolate.</title>
        <authorList>
            <person name="Herisse M."/>
            <person name="Ishida K."/>
            <person name="Porter J.L."/>
            <person name="Howden B."/>
            <person name="Hertweck C."/>
            <person name="Stinear T.P."/>
            <person name="Pidot S.J."/>
        </authorList>
    </citation>
    <scope>NUCLEOTIDE SEQUENCE [LARGE SCALE GENOMIC DNA]</scope>
    <source>
        <strain evidence="6 7">AUSMDU00012717</strain>
    </source>
</reference>
<evidence type="ECO:0000313" key="6">
    <source>
        <dbReference type="EMBL" id="QIS09104.1"/>
    </source>
</evidence>
<dbReference type="AlphaFoldDB" id="A0A6G9Y7I5"/>
<dbReference type="InterPro" id="IPR005992">
    <property type="entry name" value="IMP_DH-rel2"/>
</dbReference>
<keyword evidence="7" id="KW-1185">Reference proteome</keyword>
<dbReference type="PANTHER" id="PTHR11911:SF85">
    <property type="entry name" value="INOSINE-5'-MONOPHOSPHATE DEHYDROGENASE"/>
    <property type="match status" value="1"/>
</dbReference>
<dbReference type="GO" id="GO:0003938">
    <property type="term" value="F:IMP dehydrogenase activity"/>
    <property type="evidence" value="ECO:0007669"/>
    <property type="project" value="InterPro"/>
</dbReference>
<sequence>MRRARKLRLPCLTQVYWTGRSEHDGPVRGYKPGGHRCGPTVPIRSAVGRDIRSSGNHPGSEACERRSRPVSTAAERDSQGGEHPAPRTPSAAGAGNQQSNQTQETSVRDMVEIGMGRTARRTYELDDVNIVPSRRTRSSKQVSLSWQLDAYRFEIPFLTHPTDALVSPEFAVQLGKLGGLGVINGEGLWARHADVAAKIDQLLELVNKGGYERAIGLLQELHAAPMQPDLLAAAVAHVRAAGVTVAVRVSPQNARTLTPALVQAGIDLLVVHGTIISAEHVGDGEPLNLKTFIAELDVPVVAGGVSDHRTALHLMRTGAAGVIVGYGSTPGATTTGEVLGIGVPMATAIADAAAARRDYLDETGGRYVHVIADGQIANSGQLAKAIACGADAAMLGYPLAVAAEAPGRGWYWPSAAAHPSVPRGALLPVDEGWLDDEDSGELVQPSLERVLYGPSDDPFGSLNLVGGLRRSMAKAGYSDLKEFQKVGLSVRA</sequence>
<evidence type="ECO:0000256" key="4">
    <source>
        <dbReference type="SAM" id="MobiDB-lite"/>
    </source>
</evidence>
<dbReference type="SUPFAM" id="SSF51412">
    <property type="entry name" value="Inosine monophosphate dehydrogenase (IMPDH)"/>
    <property type="match status" value="1"/>
</dbReference>
<dbReference type="InterPro" id="IPR001093">
    <property type="entry name" value="IMP_DH_GMPRt"/>
</dbReference>
<dbReference type="CDD" id="cd00381">
    <property type="entry name" value="IMPDH"/>
    <property type="match status" value="1"/>
</dbReference>
<feature type="domain" description="IMP dehydrogenase/GMP reductase" evidence="5">
    <location>
        <begin position="125"/>
        <end position="485"/>
    </location>
</feature>
<dbReference type="Proteomes" id="UP000503540">
    <property type="component" value="Chromosome"/>
</dbReference>
<dbReference type="FunFam" id="3.20.20.70:FF:000060">
    <property type="entry name" value="IMP dehydrogenase subunit"/>
    <property type="match status" value="1"/>
</dbReference>
<gene>
    <name evidence="6" type="ORF">F5544_05965</name>
</gene>
<dbReference type="InterPro" id="IPR013785">
    <property type="entry name" value="Aldolase_TIM"/>
</dbReference>
<evidence type="ECO:0000256" key="2">
    <source>
        <dbReference type="ARBA" id="ARBA00023002"/>
    </source>
</evidence>
<dbReference type="Pfam" id="PF00478">
    <property type="entry name" value="IMPDH"/>
    <property type="match status" value="1"/>
</dbReference>
<dbReference type="GO" id="GO:0006183">
    <property type="term" value="P:GTP biosynthetic process"/>
    <property type="evidence" value="ECO:0007669"/>
    <property type="project" value="TreeGrafter"/>
</dbReference>
<protein>
    <submittedName>
        <fullName evidence="6">GuaB3 family IMP dehydrogenase-related protein</fullName>
    </submittedName>
</protein>
<evidence type="ECO:0000256" key="3">
    <source>
        <dbReference type="ARBA" id="ARBA00023027"/>
    </source>
</evidence>
<comment type="similarity">
    <text evidence="1">Belongs to the IMPDH/GMPR family.</text>
</comment>
<evidence type="ECO:0000256" key="1">
    <source>
        <dbReference type="ARBA" id="ARBA00005502"/>
    </source>
</evidence>
<dbReference type="InterPro" id="IPR005990">
    <property type="entry name" value="IMP_DH"/>
</dbReference>
<dbReference type="EMBL" id="CP046172">
    <property type="protein sequence ID" value="QIS09104.1"/>
    <property type="molecule type" value="Genomic_DNA"/>
</dbReference>
<dbReference type="PANTHER" id="PTHR11911">
    <property type="entry name" value="INOSINE-5-MONOPHOSPHATE DEHYDROGENASE RELATED"/>
    <property type="match status" value="1"/>
</dbReference>